<dbReference type="Proteomes" id="UP001324287">
    <property type="component" value="Chromosome"/>
</dbReference>
<feature type="region of interest" description="Disordered" evidence="1">
    <location>
        <begin position="10"/>
        <end position="45"/>
    </location>
</feature>
<reference evidence="2 3" key="1">
    <citation type="submission" date="2023-12" db="EMBL/GenBank/DDBJ databases">
        <title>Blastococcus brunescens sp. nov., an actonobacterium isolated from sandstone collected in sahara desert.</title>
        <authorList>
            <person name="Gtari M."/>
            <person name="Ghodhbane F."/>
        </authorList>
    </citation>
    <scope>NUCLEOTIDE SEQUENCE [LARGE SCALE GENOMIC DNA]</scope>
    <source>
        <strain evidence="2 3">BMG 8361</strain>
    </source>
</reference>
<evidence type="ECO:0000256" key="1">
    <source>
        <dbReference type="SAM" id="MobiDB-lite"/>
    </source>
</evidence>
<dbReference type="RefSeq" id="WP_324278676.1">
    <property type="nucleotide sequence ID" value="NZ_CP141261.1"/>
</dbReference>
<name>A0ABZ1BC60_9ACTN</name>
<protein>
    <submittedName>
        <fullName evidence="2">Uncharacterized protein</fullName>
    </submittedName>
</protein>
<sequence length="45" mass="4593">MTLRVVEISDGLEGLPGHEPRPEGVAAAGSHSSDVVHVSATTRLG</sequence>
<proteinExistence type="predicted"/>
<dbReference type="EMBL" id="CP141261">
    <property type="protein sequence ID" value="WRL67369.1"/>
    <property type="molecule type" value="Genomic_DNA"/>
</dbReference>
<gene>
    <name evidence="2" type="ORF">U6N30_11745</name>
</gene>
<organism evidence="2 3">
    <name type="scientific">Blastococcus brunescens</name>
    <dbReference type="NCBI Taxonomy" id="1564165"/>
    <lineage>
        <taxon>Bacteria</taxon>
        <taxon>Bacillati</taxon>
        <taxon>Actinomycetota</taxon>
        <taxon>Actinomycetes</taxon>
        <taxon>Geodermatophilales</taxon>
        <taxon>Geodermatophilaceae</taxon>
        <taxon>Blastococcus</taxon>
    </lineage>
</organism>
<keyword evidence="3" id="KW-1185">Reference proteome</keyword>
<accession>A0ABZ1BC60</accession>
<evidence type="ECO:0000313" key="2">
    <source>
        <dbReference type="EMBL" id="WRL67369.1"/>
    </source>
</evidence>
<evidence type="ECO:0000313" key="3">
    <source>
        <dbReference type="Proteomes" id="UP001324287"/>
    </source>
</evidence>